<dbReference type="Gene3D" id="1.10.443.10">
    <property type="entry name" value="Intergrase catalytic core"/>
    <property type="match status" value="1"/>
</dbReference>
<feature type="region of interest" description="Disordered" evidence="2">
    <location>
        <begin position="1224"/>
        <end position="1245"/>
    </location>
</feature>
<feature type="compositionally biased region" description="Basic residues" evidence="2">
    <location>
        <begin position="173"/>
        <end position="184"/>
    </location>
</feature>
<organism evidence="4 5">
    <name type="scientific">Symbiodinium necroappetens</name>
    <dbReference type="NCBI Taxonomy" id="1628268"/>
    <lineage>
        <taxon>Eukaryota</taxon>
        <taxon>Sar</taxon>
        <taxon>Alveolata</taxon>
        <taxon>Dinophyceae</taxon>
        <taxon>Suessiales</taxon>
        <taxon>Symbiodiniaceae</taxon>
        <taxon>Symbiodinium</taxon>
    </lineage>
</organism>
<evidence type="ECO:0000256" key="1">
    <source>
        <dbReference type="ARBA" id="ARBA00023172"/>
    </source>
</evidence>
<dbReference type="EMBL" id="CAJNJA010005282">
    <property type="protein sequence ID" value="CAE7187344.1"/>
    <property type="molecule type" value="Genomic_DNA"/>
</dbReference>
<comment type="caution">
    <text evidence="4">The sequence shown here is derived from an EMBL/GenBank/DDBJ whole genome shotgun (WGS) entry which is preliminary data.</text>
</comment>
<dbReference type="InterPro" id="IPR011010">
    <property type="entry name" value="DNA_brk_join_enz"/>
</dbReference>
<dbReference type="InterPro" id="IPR002104">
    <property type="entry name" value="Integrase_catalytic"/>
</dbReference>
<reference evidence="4" key="1">
    <citation type="submission" date="2021-02" db="EMBL/GenBank/DDBJ databases">
        <authorList>
            <person name="Dougan E. K."/>
            <person name="Rhodes N."/>
            <person name="Thang M."/>
            <person name="Chan C."/>
        </authorList>
    </citation>
    <scope>NUCLEOTIDE SEQUENCE</scope>
</reference>
<proteinExistence type="predicted"/>
<evidence type="ECO:0000256" key="2">
    <source>
        <dbReference type="SAM" id="MobiDB-lite"/>
    </source>
</evidence>
<name>A0A812IXI1_9DINO</name>
<feature type="domain" description="Tyr recombinase" evidence="3">
    <location>
        <begin position="1331"/>
        <end position="1519"/>
    </location>
</feature>
<sequence length="1545" mass="173655">MKSPVDPEFPIQGTRAAKEFHEAVSLTTESFLTYHSEWVRLSGANRKTSSVHIHRAVCEALRLMHSFDQLDASALAVGEHLTRWVIQTELAVERNPAAPDFSGLDIVSGTAQLPDGRAATTKFSEWVSARLKDRASLWKQERLFNQERRQLRGRGYRGDGDDESSSDDGGKGNPHKKKKKKKKGGKGDNAATGEWMMGDIWRRVAMYGECPADVTEASSLGDLCRRANLYSQEACHLVDTDLGKIKILRRRLQPQDARDLAPPETKCYLDKFNVLVERTPEELEGLRCTGSLVEPYWDPHLRRDRLLRLQLYQALFEANLLTFRRRRKARVGFFTVRKKDTDQQRLIIDARQANACHRPPPTTRLATPAGMTNLDLSPGSLESDGFGGYLGEACVSGEAGDVGDCFYNFTVPALAAWFCTDDDFDQAELATLGIHVDTVYDDEAGKELPLQAGERVYAAFKGVPMGWSWALYIANEVVNHQVSFTSTRPGEDEIRDRAPPPSLLPGRPVVGTYVDNIHTFGGYTGEAGERMKAIADRFALLGIPFEVDDVEGQGWMHSLGLRFDFGDRCTARSKASHAWSLWMATRGLLRRRRVSGRLLRVWLGLTNFHFQLARPALSTLSATYKFTAEHLEHRAPLWASVRSELRDVLGLIFLVEVDMSAPLCTEVHVGDSSDRGYALMSTTSSHKEVREALRHHERWRFKHSTEPLPSPLFDCAETGPLGYIGQSPSSGLGKTTQFGKELAAALDSSLRDPLFKRRRMKLLGPSTDLEKTVIEGPAIPTLAGSWDDPHRWTLVTAKPWKGVKEHINLKEARVCLMSLRRLCRTTRNLGTTALTITDNLVSALAFEKGRSGSRRAAAYQMAGRIQWRLRHIESKRNVADAPSRWFGPDLPRPGRQGEVLETSPPPIHRLRYGSGLLHDQHGPGAHGTQGSHRRVDSFELGRELLPPVGPGEDGVLRPPTTRRDEASPRYFLELFSGTGRLTSAVQEAGLRVLPDFEVGKGSSFDLMRPANQELIFSMIRNRECLAAGVRFSLENPQTSRLWEFGPIRDIFLNKHACFFTFHMCAWGTPYKKPTSILTDLRSLNSLVKRCPGDHVHQRLRGSLMSFVNGKLHSCNRTAAAGAYPELLCTTWAQLLKDSAPPEAVGATTPGAVLSFLHGVEAATHRAHRPHDATAGGDLRERHQDQGNYKFLRDAKRYLQTHPVIFGHFTAEDIAQLAGYRKLDDYPEKTREAQDDTRGDGPFSPPTYHKHVREFEAWARAHRHRVTNKNLDRLVTLYLNFLEEDEEIQPSSGAYVIYGLQLLRNTGPKHEFLSNAKEALSGWKKIQPGGMRLPVPEEFIFDLGLLALHQQRGDLAFALALQYDTYLRPSELLSLTLDHVGYPAGGRYNKWSLVIAPSALGERTKQGTSDDSVMIADRADRRWLSEAMALYVGKCKHELFPQITLAFYERWCAKSCEQLSYRSACIMPHILRHSGASNDMFHKRRSLNEIQKRGRWQARKSVARYEKHALLLKRWEQASPKRVASIRRQSQSFGSALLSFFKTSKR</sequence>
<dbReference type="OrthoDB" id="438530at2759"/>
<dbReference type="PROSITE" id="PS51898">
    <property type="entry name" value="TYR_RECOMBINASE"/>
    <property type="match status" value="1"/>
</dbReference>
<dbReference type="GO" id="GO:0003677">
    <property type="term" value="F:DNA binding"/>
    <property type="evidence" value="ECO:0007669"/>
    <property type="project" value="InterPro"/>
</dbReference>
<protein>
    <recommendedName>
        <fullName evidence="3">Tyr recombinase domain-containing protein</fullName>
    </recommendedName>
</protein>
<evidence type="ECO:0000259" key="3">
    <source>
        <dbReference type="PROSITE" id="PS51898"/>
    </source>
</evidence>
<feature type="region of interest" description="Disordered" evidence="2">
    <location>
        <begin position="883"/>
        <end position="905"/>
    </location>
</feature>
<keyword evidence="5" id="KW-1185">Reference proteome</keyword>
<dbReference type="SUPFAM" id="SSF56349">
    <property type="entry name" value="DNA breaking-rejoining enzymes"/>
    <property type="match status" value="1"/>
</dbReference>
<accession>A0A812IXI1</accession>
<dbReference type="GO" id="GO:0015074">
    <property type="term" value="P:DNA integration"/>
    <property type="evidence" value="ECO:0007669"/>
    <property type="project" value="InterPro"/>
</dbReference>
<dbReference type="GO" id="GO:0006310">
    <property type="term" value="P:DNA recombination"/>
    <property type="evidence" value="ECO:0007669"/>
    <property type="project" value="UniProtKB-KW"/>
</dbReference>
<dbReference type="Proteomes" id="UP000601435">
    <property type="component" value="Unassembled WGS sequence"/>
</dbReference>
<keyword evidence="1" id="KW-0233">DNA recombination</keyword>
<evidence type="ECO:0000313" key="4">
    <source>
        <dbReference type="EMBL" id="CAE7187344.1"/>
    </source>
</evidence>
<dbReference type="InterPro" id="IPR013762">
    <property type="entry name" value="Integrase-like_cat_sf"/>
</dbReference>
<evidence type="ECO:0000313" key="5">
    <source>
        <dbReference type="Proteomes" id="UP000601435"/>
    </source>
</evidence>
<feature type="compositionally biased region" description="Basic and acidic residues" evidence="2">
    <location>
        <begin position="1224"/>
        <end position="1238"/>
    </location>
</feature>
<gene>
    <name evidence="4" type="ORF">SNEC2469_LOCUS962</name>
</gene>
<feature type="region of interest" description="Disordered" evidence="2">
    <location>
        <begin position="149"/>
        <end position="192"/>
    </location>
</feature>